<name>A0ABM9FQ14_9VIBR</name>
<dbReference type="InterPro" id="IPR006935">
    <property type="entry name" value="Helicase/UvrB_N"/>
</dbReference>
<dbReference type="EMBL" id="CALYLK010000135">
    <property type="protein sequence ID" value="CAH8227444.1"/>
    <property type="molecule type" value="Genomic_DNA"/>
</dbReference>
<keyword evidence="4" id="KW-1185">Reference proteome</keyword>
<dbReference type="InterPro" id="IPR054347">
    <property type="entry name" value="TOTE_primase"/>
</dbReference>
<protein>
    <submittedName>
        <fullName evidence="3">DNA or RNA helicase of superfamily II</fullName>
    </submittedName>
</protein>
<dbReference type="SMART" id="SM00487">
    <property type="entry name" value="DEXDc"/>
    <property type="match status" value="1"/>
</dbReference>
<keyword evidence="1" id="KW-0175">Coiled coil</keyword>
<dbReference type="PROSITE" id="PS51192">
    <property type="entry name" value="HELICASE_ATP_BIND_1"/>
    <property type="match status" value="1"/>
</dbReference>
<dbReference type="Proteomes" id="UP001152658">
    <property type="component" value="Unassembled WGS sequence"/>
</dbReference>
<evidence type="ECO:0000256" key="1">
    <source>
        <dbReference type="SAM" id="Coils"/>
    </source>
</evidence>
<dbReference type="Pfam" id="PF00271">
    <property type="entry name" value="Helicase_C"/>
    <property type="match status" value="1"/>
</dbReference>
<dbReference type="PANTHER" id="PTHR47396">
    <property type="entry name" value="TYPE I RESTRICTION ENZYME ECOKI R PROTEIN"/>
    <property type="match status" value="1"/>
</dbReference>
<dbReference type="InterPro" id="IPR027417">
    <property type="entry name" value="P-loop_NTPase"/>
</dbReference>
<evidence type="ECO:0000313" key="4">
    <source>
        <dbReference type="Proteomes" id="UP001152658"/>
    </source>
</evidence>
<accession>A0ABM9FQ14</accession>
<proteinExistence type="predicted"/>
<evidence type="ECO:0000259" key="2">
    <source>
        <dbReference type="PROSITE" id="PS51192"/>
    </source>
</evidence>
<feature type="coiled-coil region" evidence="1">
    <location>
        <begin position="4"/>
        <end position="31"/>
    </location>
</feature>
<comment type="caution">
    <text evidence="3">The sequence shown here is derived from an EMBL/GenBank/DDBJ whole genome shotgun (WGS) entry which is preliminary data.</text>
</comment>
<dbReference type="Gene3D" id="3.40.50.300">
    <property type="entry name" value="P-loop containing nucleotide triphosphate hydrolases"/>
    <property type="match status" value="2"/>
</dbReference>
<keyword evidence="3" id="KW-0547">Nucleotide-binding</keyword>
<sequence length="785" mass="88857">MDELSAIDQKILALKTELAQLEAKRLKLIASKESMSTAYSNTMSPEQKIELFQRYFRGNTNCYAVRWQNKQGRSGYSLACNNEWQQGLCNKPKVKCLECPNQSFKPLDKKAVYDHLSGKSIVGIYPMDADSDCWFLAIDFDKKDWKEASLAYAEACRHNEIDFLLERSRSGNGAHVWIFFETKVDAASARKLGFMLLDQAMQIHGALSFESYDRLFPNQDVLPVTGIGNLIALPLQKGARVEGNSEFIDGEFLSYQDQWQILASTKKLSLDALAKLVKSYDLNKSTDHDKADFALPPWERNLPATSSVISGCPDSIEITLANRIYLPIKALPNALIARLKKLASFSNPKFFKAQGLRLSTNGISRYISLAEIDSGYLVLPRGCIDDACESLEQYGISLLFDDKRRLGTRLSCIQFSGELRKEQKKAVDAVSKFDIGVLHAPTAFGKTVTAIGLVCKRKVNTLILVHNKQLVEQWQERLKAFTTDVEIGVITGSKKKPTKAIDVATYQSLLNRSDNTVNPIVHEYGQIIIDECHHLSAPQYEKLLGEVHAKYVLGISATLERRDGHQPIIFMQAGRVRHTIISSSSVKFIQSLQKKEVLFEPPTQLITQDPRPHIADVYRWLIEHEMRNQLIISDIEAEVKQERVPIVLTERREHARLLSEMLTQRAIQNEVLVGAMKKKDRDEVNEKLVTTQVLVATGRFIGEGFDLPRLDTLVLALPVSWKGALVQYVGRIQREYDGKTEVRVIDYVDMKIPMLARMYTKRNRGYKALGFDEGVFDLQEKLFTE</sequence>
<dbReference type="CDD" id="cd18785">
    <property type="entry name" value="SF2_C"/>
    <property type="match status" value="1"/>
</dbReference>
<keyword evidence="3" id="KW-0347">Helicase</keyword>
<evidence type="ECO:0000313" key="3">
    <source>
        <dbReference type="EMBL" id="CAH8227444.1"/>
    </source>
</evidence>
<dbReference type="RefSeq" id="WP_168522111.1">
    <property type="nucleotide sequence ID" value="NZ_CALYLA010000019.1"/>
</dbReference>
<keyword evidence="3" id="KW-0378">Hydrolase</keyword>
<keyword evidence="3" id="KW-0067">ATP-binding</keyword>
<dbReference type="SUPFAM" id="SSF52540">
    <property type="entry name" value="P-loop containing nucleoside triphosphate hydrolases"/>
    <property type="match status" value="2"/>
</dbReference>
<reference evidence="3" key="1">
    <citation type="submission" date="2022-06" db="EMBL/GenBank/DDBJ databases">
        <authorList>
            <person name="Goudenege D."/>
            <person name="Le Roux F."/>
        </authorList>
    </citation>
    <scope>NUCLEOTIDE SEQUENCE</scope>
    <source>
        <strain evidence="3">12-063</strain>
    </source>
</reference>
<dbReference type="InterPro" id="IPR001650">
    <property type="entry name" value="Helicase_C-like"/>
</dbReference>
<dbReference type="Pfam" id="PF04851">
    <property type="entry name" value="ResIII"/>
    <property type="match status" value="1"/>
</dbReference>
<dbReference type="PANTHER" id="PTHR47396:SF1">
    <property type="entry name" value="ATP-DEPENDENT HELICASE IRC3-RELATED"/>
    <property type="match status" value="1"/>
</dbReference>
<organism evidence="3 4">
    <name type="scientific">Vibrio aestuarianus</name>
    <dbReference type="NCBI Taxonomy" id="28171"/>
    <lineage>
        <taxon>Bacteria</taxon>
        <taxon>Pseudomonadati</taxon>
        <taxon>Pseudomonadota</taxon>
        <taxon>Gammaproteobacteria</taxon>
        <taxon>Vibrionales</taxon>
        <taxon>Vibrionaceae</taxon>
        <taxon>Vibrio</taxon>
    </lineage>
</organism>
<dbReference type="Pfam" id="PF22548">
    <property type="entry name" value="AEP-TOTE"/>
    <property type="match status" value="1"/>
</dbReference>
<dbReference type="GO" id="GO:0004386">
    <property type="term" value="F:helicase activity"/>
    <property type="evidence" value="ECO:0007669"/>
    <property type="project" value="UniProtKB-KW"/>
</dbReference>
<dbReference type="InterPro" id="IPR050742">
    <property type="entry name" value="Helicase_Restrict-Modif_Enz"/>
</dbReference>
<dbReference type="CDD" id="cd17926">
    <property type="entry name" value="DEXHc_RE"/>
    <property type="match status" value="1"/>
</dbReference>
<gene>
    <name evidence="3" type="ORF">VAE063_940386</name>
</gene>
<dbReference type="InterPro" id="IPR014001">
    <property type="entry name" value="Helicase_ATP-bd"/>
</dbReference>
<feature type="domain" description="Helicase ATP-binding" evidence="2">
    <location>
        <begin position="427"/>
        <end position="577"/>
    </location>
</feature>